<feature type="region of interest" description="Disordered" evidence="1">
    <location>
        <begin position="15"/>
        <end position="116"/>
    </location>
</feature>
<dbReference type="EMBL" id="GEDC01031341">
    <property type="protein sequence ID" value="JAS05957.1"/>
    <property type="molecule type" value="Transcribed_RNA"/>
</dbReference>
<dbReference type="AlphaFoldDB" id="A0A1B6BXE3"/>
<sequence>MEKLEKLILKFLDECEDTNPDFKDNTSEASEELEVQDNTDDSDADPDYNPDNHQAQPSHILKFPAPRHEFGDFEEEEKAFVDNSQLETPSTSTDEQGKRKTKTDGVRYPAKKQKRNPATNTLFTRSEDNPYIVECTLDVLKGQWKNTRQTWITKPTAPSNRPTRHIARNIEHTKRRTKGAAVNVTDPKELFPLYFTTTLKY</sequence>
<evidence type="ECO:0000313" key="4">
    <source>
        <dbReference type="EMBL" id="JAS17012.1"/>
    </source>
</evidence>
<accession>A0A1B6BXE3</accession>
<reference evidence="3" key="1">
    <citation type="submission" date="2015-12" db="EMBL/GenBank/DDBJ databases">
        <title>De novo transcriptome assembly of four potential Pierce s Disease insect vectors from Arizona vineyards.</title>
        <authorList>
            <person name="Tassone E.E."/>
        </authorList>
    </citation>
    <scope>NUCLEOTIDE SEQUENCE</scope>
</reference>
<evidence type="ECO:0000313" key="2">
    <source>
        <dbReference type="EMBL" id="JAS05699.1"/>
    </source>
</evidence>
<dbReference type="EMBL" id="GEDC01031599">
    <property type="protein sequence ID" value="JAS05699.1"/>
    <property type="molecule type" value="Transcribed_RNA"/>
</dbReference>
<feature type="compositionally biased region" description="Acidic residues" evidence="1">
    <location>
        <begin position="29"/>
        <end position="48"/>
    </location>
</feature>
<gene>
    <name evidence="2" type="ORF">g.26440</name>
    <name evidence="3" type="ORF">g.26442</name>
    <name evidence="4" type="ORF">g.26444</name>
</gene>
<dbReference type="EMBL" id="GEDC01020286">
    <property type="protein sequence ID" value="JAS17012.1"/>
    <property type="molecule type" value="Transcribed_RNA"/>
</dbReference>
<name>A0A1B6BXE3_9HEMI</name>
<protein>
    <submittedName>
        <fullName evidence="3">Uncharacterized protein</fullName>
    </submittedName>
</protein>
<feature type="compositionally biased region" description="Polar residues" evidence="1">
    <location>
        <begin position="82"/>
        <end position="94"/>
    </location>
</feature>
<feature type="compositionally biased region" description="Basic and acidic residues" evidence="1">
    <location>
        <begin position="95"/>
        <end position="105"/>
    </location>
</feature>
<feature type="non-terminal residue" evidence="3">
    <location>
        <position position="201"/>
    </location>
</feature>
<evidence type="ECO:0000313" key="3">
    <source>
        <dbReference type="EMBL" id="JAS05957.1"/>
    </source>
</evidence>
<proteinExistence type="predicted"/>
<evidence type="ECO:0000256" key="1">
    <source>
        <dbReference type="SAM" id="MobiDB-lite"/>
    </source>
</evidence>
<organism evidence="3">
    <name type="scientific">Clastoptera arizonana</name>
    <name type="common">Arizona spittle bug</name>
    <dbReference type="NCBI Taxonomy" id="38151"/>
    <lineage>
        <taxon>Eukaryota</taxon>
        <taxon>Metazoa</taxon>
        <taxon>Ecdysozoa</taxon>
        <taxon>Arthropoda</taxon>
        <taxon>Hexapoda</taxon>
        <taxon>Insecta</taxon>
        <taxon>Pterygota</taxon>
        <taxon>Neoptera</taxon>
        <taxon>Paraneoptera</taxon>
        <taxon>Hemiptera</taxon>
        <taxon>Auchenorrhyncha</taxon>
        <taxon>Cercopoidea</taxon>
        <taxon>Clastopteridae</taxon>
        <taxon>Clastoptera</taxon>
    </lineage>
</organism>